<keyword evidence="1" id="KW-0472">Membrane</keyword>
<keyword evidence="1" id="KW-0812">Transmembrane</keyword>
<feature type="transmembrane region" description="Helical" evidence="1">
    <location>
        <begin position="7"/>
        <end position="26"/>
    </location>
</feature>
<dbReference type="Pfam" id="PF04286">
    <property type="entry name" value="DUF445"/>
    <property type="match status" value="1"/>
</dbReference>
<name>A0A840USS4_9FIRM</name>
<dbReference type="PANTHER" id="PTHR38442">
    <property type="entry name" value="INNER MEMBRANE PROTEIN-RELATED"/>
    <property type="match status" value="1"/>
</dbReference>
<dbReference type="InterPro" id="IPR007383">
    <property type="entry name" value="DUF445"/>
</dbReference>
<keyword evidence="3" id="KW-1185">Reference proteome</keyword>
<keyword evidence="1" id="KW-1133">Transmembrane helix</keyword>
<evidence type="ECO:0000313" key="3">
    <source>
        <dbReference type="Proteomes" id="UP000559117"/>
    </source>
</evidence>
<proteinExistence type="predicted"/>
<organism evidence="2 3">
    <name type="scientific">Pectinatus brassicae</name>
    <dbReference type="NCBI Taxonomy" id="862415"/>
    <lineage>
        <taxon>Bacteria</taxon>
        <taxon>Bacillati</taxon>
        <taxon>Bacillota</taxon>
        <taxon>Negativicutes</taxon>
        <taxon>Selenomonadales</taxon>
        <taxon>Selenomonadaceae</taxon>
        <taxon>Pectinatus</taxon>
    </lineage>
</organism>
<evidence type="ECO:0000256" key="1">
    <source>
        <dbReference type="SAM" id="Phobius"/>
    </source>
</evidence>
<comment type="caution">
    <text evidence="2">The sequence shown here is derived from an EMBL/GenBank/DDBJ whole genome shotgun (WGS) entry which is preliminary data.</text>
</comment>
<gene>
    <name evidence="2" type="ORF">HNR32_000998</name>
</gene>
<dbReference type="GO" id="GO:0005886">
    <property type="term" value="C:plasma membrane"/>
    <property type="evidence" value="ECO:0007669"/>
    <property type="project" value="TreeGrafter"/>
</dbReference>
<evidence type="ECO:0000313" key="2">
    <source>
        <dbReference type="EMBL" id="MBB5335864.1"/>
    </source>
</evidence>
<feature type="transmembrane region" description="Helical" evidence="1">
    <location>
        <begin position="32"/>
        <end position="55"/>
    </location>
</feature>
<accession>A0A840USS4</accession>
<dbReference type="PANTHER" id="PTHR38442:SF1">
    <property type="entry name" value="INNER MEMBRANE PROTEIN"/>
    <property type="match status" value="1"/>
</dbReference>
<dbReference type="RefSeq" id="WP_183860257.1">
    <property type="nucleotide sequence ID" value="NZ_JACHFH010000009.1"/>
</dbReference>
<dbReference type="EMBL" id="JACHFH010000009">
    <property type="protein sequence ID" value="MBB5335864.1"/>
    <property type="molecule type" value="Genomic_DNA"/>
</dbReference>
<dbReference type="AlphaFoldDB" id="A0A840USS4"/>
<dbReference type="Proteomes" id="UP000559117">
    <property type="component" value="Unassembled WGS sequence"/>
</dbReference>
<feature type="transmembrane region" description="Helical" evidence="1">
    <location>
        <begin position="391"/>
        <end position="415"/>
    </location>
</feature>
<protein>
    <submittedName>
        <fullName evidence="2">Uncharacterized membrane-anchored protein YjiN (DUF445 family)</fullName>
    </submittedName>
</protein>
<reference evidence="2 3" key="1">
    <citation type="submission" date="2020-08" db="EMBL/GenBank/DDBJ databases">
        <title>Genomic Encyclopedia of Type Strains, Phase IV (KMG-IV): sequencing the most valuable type-strain genomes for metagenomic binning, comparative biology and taxonomic classification.</title>
        <authorList>
            <person name="Goeker M."/>
        </authorList>
    </citation>
    <scope>NUCLEOTIDE SEQUENCE [LARGE SCALE GENOMIC DNA]</scope>
    <source>
        <strain evidence="2 3">DSM 24661</strain>
    </source>
</reference>
<sequence length="416" mass="47749">MKKYNRADKVLIVAAILFIAALYIKVQYPNNIFVQGVLFCVEAALVGGIADWFAVKALFGRPLGISWHTAILPRKRQAFTQATTKLVQQQFFSRKNIFLQLRSLNAVDKIIVWADKEEYKEIAADKIIDTVKTEIKRSTTEEFINEYIVKIITENISATEIKIYLSEWLQKPQLQQQILHKVLLVAGNKIAQPESRQYIEKILDEKMKSNVPSFLFSLGSMLDVINTAECAVLVQKKLIDFLQEMMQSESQVHQDISLIIANNIDELTKKDAYDNIVVQLQTAIAETDVVRKIIREWTNNVCSDFDLNEEQSRLQRQLRSFIKQQFDDVFILLKENIYLRKQLEKFINDVIGRSALQGQNMIGDIVRRVLMNMSDAQLNEIVYSKISTDLIWIRVNGSLVGGSIGLLIFIIAQMLK</sequence>